<dbReference type="Proteomes" id="UP001519460">
    <property type="component" value="Unassembled WGS sequence"/>
</dbReference>
<proteinExistence type="predicted"/>
<organism evidence="4 5">
    <name type="scientific">Batillaria attramentaria</name>
    <dbReference type="NCBI Taxonomy" id="370345"/>
    <lineage>
        <taxon>Eukaryota</taxon>
        <taxon>Metazoa</taxon>
        <taxon>Spiralia</taxon>
        <taxon>Lophotrochozoa</taxon>
        <taxon>Mollusca</taxon>
        <taxon>Gastropoda</taxon>
        <taxon>Caenogastropoda</taxon>
        <taxon>Sorbeoconcha</taxon>
        <taxon>Cerithioidea</taxon>
        <taxon>Batillariidae</taxon>
        <taxon>Batillaria</taxon>
    </lineage>
</organism>
<dbReference type="EMBL" id="JACVVK020000312">
    <property type="protein sequence ID" value="KAK7479031.1"/>
    <property type="molecule type" value="Genomic_DNA"/>
</dbReference>
<dbReference type="InterPro" id="IPR007110">
    <property type="entry name" value="Ig-like_dom"/>
</dbReference>
<dbReference type="Gene3D" id="2.60.40.10">
    <property type="entry name" value="Immunoglobulins"/>
    <property type="match status" value="1"/>
</dbReference>
<evidence type="ECO:0000313" key="5">
    <source>
        <dbReference type="Proteomes" id="UP001519460"/>
    </source>
</evidence>
<evidence type="ECO:0000256" key="1">
    <source>
        <dbReference type="SAM" id="MobiDB-lite"/>
    </source>
</evidence>
<dbReference type="PROSITE" id="PS50835">
    <property type="entry name" value="IG_LIKE"/>
    <property type="match status" value="1"/>
</dbReference>
<comment type="caution">
    <text evidence="4">The sequence shown here is derived from an EMBL/GenBank/DDBJ whole genome shotgun (WGS) entry which is preliminary data.</text>
</comment>
<feature type="region of interest" description="Disordered" evidence="1">
    <location>
        <begin position="282"/>
        <end position="308"/>
    </location>
</feature>
<sequence length="685" mass="75853">MFLEQRGLSRFNAGAKTHAYVKVLIALTYVYLTVIDKGVLTQPIANCPKYVDEGEDLNCTCSAPRLNMEGADISWPRYSTTPRLQIKRVSRRDNGRQYTCQMVWNKITSTTVYTLRVAYGPSDDTMLIDGPPVFTTNGSQTLVLPCLAKEVNPKPIITWLFEPCGGAQTDNCTFKPDPLRDDGAVIKCRAMNSYSATPAVGTASYVLQLKSCDRDNDTAVTVRTTTKATSEGGHSSSLFRRPEEIVIVTVVPICAVLIIIIGVLIFAWKCGLFDAFKRRRTQRAQRNETDGENEEDLLPTPRPATEGPQDIVTVRETDEESTSPLMLPVQHDDFPTPSGSTEPSSSVIAVARPAGTLSLDHPLPLSVQRSLMIYGVAQQLRDLIGQSETVSGVPMGILTRHIRELHPRPQSVVLPIDDRSSIIQYEPTYEWPEPIEHKSHGFGEDAGFTQVQELEKYCHSPLTDECMQTGSMVLASVPRFCQNAVQHEFGRKKNENQKGSSTEPCDTPGLSKTIKFFKFHQDISVDVFQWAESARTSSSQKREQQVVAGSVSGGSEIQEGDTETHVLFFLIYILALAHSVRAGAQFQVSSYTVGVCHYRDFRGRSTQFLFRIGVNMPHCAISDSSAHKGNTQRLSHKIVCIQPGRPTTGDNMIASSDVPYRTKKCCSRQISFSIALAEPKRAKSF</sequence>
<feature type="transmembrane region" description="Helical" evidence="2">
    <location>
        <begin position="245"/>
        <end position="268"/>
    </location>
</feature>
<accession>A0ABD0JVA7</accession>
<evidence type="ECO:0000259" key="3">
    <source>
        <dbReference type="PROSITE" id="PS50835"/>
    </source>
</evidence>
<evidence type="ECO:0000313" key="4">
    <source>
        <dbReference type="EMBL" id="KAK7479031.1"/>
    </source>
</evidence>
<evidence type="ECO:0000256" key="2">
    <source>
        <dbReference type="SAM" id="Phobius"/>
    </source>
</evidence>
<feature type="domain" description="Ig-like" evidence="3">
    <location>
        <begin position="121"/>
        <end position="204"/>
    </location>
</feature>
<reference evidence="4 5" key="1">
    <citation type="journal article" date="2023" name="Sci. Data">
        <title>Genome assembly of the Korean intertidal mud-creeper Batillaria attramentaria.</title>
        <authorList>
            <person name="Patra A.K."/>
            <person name="Ho P.T."/>
            <person name="Jun S."/>
            <person name="Lee S.J."/>
            <person name="Kim Y."/>
            <person name="Won Y.J."/>
        </authorList>
    </citation>
    <scope>NUCLEOTIDE SEQUENCE [LARGE SCALE GENOMIC DNA]</scope>
    <source>
        <strain evidence="4">Wonlab-2016</strain>
    </source>
</reference>
<dbReference type="AlphaFoldDB" id="A0ABD0JVA7"/>
<dbReference type="InterPro" id="IPR036179">
    <property type="entry name" value="Ig-like_dom_sf"/>
</dbReference>
<keyword evidence="2" id="KW-0472">Membrane</keyword>
<dbReference type="SUPFAM" id="SSF48726">
    <property type="entry name" value="Immunoglobulin"/>
    <property type="match status" value="1"/>
</dbReference>
<protein>
    <recommendedName>
        <fullName evidence="3">Ig-like domain-containing protein</fullName>
    </recommendedName>
</protein>
<name>A0ABD0JVA7_9CAEN</name>
<keyword evidence="2" id="KW-0812">Transmembrane</keyword>
<keyword evidence="5" id="KW-1185">Reference proteome</keyword>
<keyword evidence="2" id="KW-1133">Transmembrane helix</keyword>
<dbReference type="InterPro" id="IPR013783">
    <property type="entry name" value="Ig-like_fold"/>
</dbReference>
<gene>
    <name evidence="4" type="ORF">BaRGS_00029701</name>
</gene>